<dbReference type="EMBL" id="BJVY01000027">
    <property type="protein sequence ID" value="GEL72709.1"/>
    <property type="molecule type" value="Genomic_DNA"/>
</dbReference>
<feature type="region of interest" description="Disordered" evidence="1">
    <location>
        <begin position="28"/>
        <end position="58"/>
    </location>
</feature>
<organism evidence="2 3">
    <name type="scientific">Myxococcus virescens</name>
    <dbReference type="NCBI Taxonomy" id="83456"/>
    <lineage>
        <taxon>Bacteria</taxon>
        <taxon>Pseudomonadati</taxon>
        <taxon>Myxococcota</taxon>
        <taxon>Myxococcia</taxon>
        <taxon>Myxococcales</taxon>
        <taxon>Cystobacterineae</taxon>
        <taxon>Myxococcaceae</taxon>
        <taxon>Myxococcus</taxon>
    </lineage>
</organism>
<protein>
    <recommendedName>
        <fullName evidence="4">Cytochrome c domain-containing protein</fullName>
    </recommendedName>
</protein>
<comment type="caution">
    <text evidence="2">The sequence shown here is derived from an EMBL/GenBank/DDBJ whole genome shotgun (WGS) entry which is preliminary data.</text>
</comment>
<gene>
    <name evidence="2" type="ORF">MVI01_44930</name>
</gene>
<dbReference type="AlphaFoldDB" id="A0A511HJJ2"/>
<feature type="compositionally biased region" description="Low complexity" evidence="1">
    <location>
        <begin position="39"/>
        <end position="58"/>
    </location>
</feature>
<evidence type="ECO:0000256" key="1">
    <source>
        <dbReference type="SAM" id="MobiDB-lite"/>
    </source>
</evidence>
<reference evidence="2 3" key="1">
    <citation type="submission" date="2019-07" db="EMBL/GenBank/DDBJ databases">
        <title>Whole genome shotgun sequence of Myxococcus virescens NBRC 100334.</title>
        <authorList>
            <person name="Hosoyama A."/>
            <person name="Uohara A."/>
            <person name="Ohji S."/>
            <person name="Ichikawa N."/>
        </authorList>
    </citation>
    <scope>NUCLEOTIDE SEQUENCE [LARGE SCALE GENOMIC DNA]</scope>
    <source>
        <strain evidence="2 3">NBRC 100334</strain>
    </source>
</reference>
<evidence type="ECO:0008006" key="4">
    <source>
        <dbReference type="Google" id="ProtNLM"/>
    </source>
</evidence>
<evidence type="ECO:0000313" key="3">
    <source>
        <dbReference type="Proteomes" id="UP000321224"/>
    </source>
</evidence>
<proteinExistence type="predicted"/>
<accession>A0A511HJJ2</accession>
<name>A0A511HJJ2_9BACT</name>
<evidence type="ECO:0000313" key="2">
    <source>
        <dbReference type="EMBL" id="GEL72709.1"/>
    </source>
</evidence>
<sequence length="545" mass="57288">MPMPVLQNRVGVALASLLLAAGCARDRASREAPPGGTVAQAETGAPAPARAAPSGAPPQFNCGSQQILELGPEVPPDFSQVVGQEDANCFAWQQFIALNWPESGMDGGTAGFGTPGDLEPVQWQTYMSTGQLFLPDGGAPPAWGTQARITDACLAEAGLSVAQARERLPLMVASKFAENFFPGSANQAFPFDGSPAWLGAPGDTNVWYDVKVNQPEYDYIVDAGLYNAANQLALVDSGVPVVLPQGAYQPAPGSVGAIELKSAWMEVANPSDARWNTYKLSPAVVVDPSTQRCRTATVALVGLHIIHATQSQPSIIWATFEHEANAPDQGADAGTGAWNFFDAACSPRTLTVPANCAADGTSTEVTVGCEPNVPPPYHIGDGCPGPVPIQVTRLTPIDPMAKRVNQLVQQNIATHFPDSVWKHYVLVNVLWSTNPSPSPTKPAKAPLPFAAPTPSGSVAIANTTMETYIQRTADFGQGPQASNCIVCHRNATLAGKTGIASDFSFVFGLAQGLPPSQAPSLKSMRLTPSEKAAVAHPPTMRRIIQ</sequence>
<dbReference type="Proteomes" id="UP000321224">
    <property type="component" value="Unassembled WGS sequence"/>
</dbReference>